<evidence type="ECO:0000256" key="1">
    <source>
        <dbReference type="PROSITE-ProRule" id="PRU00497"/>
    </source>
</evidence>
<keyword evidence="3" id="KW-1185">Reference proteome</keyword>
<reference evidence="3" key="1">
    <citation type="submission" date="2023-01" db="EMBL/GenBank/DDBJ databases">
        <title>Key to firefly adult light organ development and bioluminescence: homeobox transcription factors regulate luciferase expression and transportation to peroxisome.</title>
        <authorList>
            <person name="Fu X."/>
        </authorList>
    </citation>
    <scope>NUCLEOTIDE SEQUENCE [LARGE SCALE GENOMIC DNA]</scope>
</reference>
<dbReference type="AlphaFoldDB" id="A0AAN7Q5A0"/>
<name>A0AAN7Q5A0_9COLE</name>
<dbReference type="Pfam" id="PF00379">
    <property type="entry name" value="Chitin_bind_4"/>
    <property type="match status" value="1"/>
</dbReference>
<comment type="caution">
    <text evidence="2">The sequence shown here is derived from an EMBL/GenBank/DDBJ whole genome shotgun (WGS) entry which is preliminary data.</text>
</comment>
<dbReference type="InterPro" id="IPR000618">
    <property type="entry name" value="Insect_cuticle"/>
</dbReference>
<protein>
    <submittedName>
        <fullName evidence="2">Uncharacterized protein</fullName>
    </submittedName>
</protein>
<gene>
    <name evidence="2" type="ORF">RN001_008621</name>
</gene>
<keyword evidence="1" id="KW-0193">Cuticle</keyword>
<organism evidence="2 3">
    <name type="scientific">Aquatica leii</name>
    <dbReference type="NCBI Taxonomy" id="1421715"/>
    <lineage>
        <taxon>Eukaryota</taxon>
        <taxon>Metazoa</taxon>
        <taxon>Ecdysozoa</taxon>
        <taxon>Arthropoda</taxon>
        <taxon>Hexapoda</taxon>
        <taxon>Insecta</taxon>
        <taxon>Pterygota</taxon>
        <taxon>Neoptera</taxon>
        <taxon>Endopterygota</taxon>
        <taxon>Coleoptera</taxon>
        <taxon>Polyphaga</taxon>
        <taxon>Elateriformia</taxon>
        <taxon>Elateroidea</taxon>
        <taxon>Lampyridae</taxon>
        <taxon>Luciolinae</taxon>
        <taxon>Aquatica</taxon>
    </lineage>
</organism>
<evidence type="ECO:0000313" key="2">
    <source>
        <dbReference type="EMBL" id="KAK4880475.1"/>
    </source>
</evidence>
<dbReference type="PROSITE" id="PS51155">
    <property type="entry name" value="CHIT_BIND_RR_2"/>
    <property type="match status" value="1"/>
</dbReference>
<proteinExistence type="predicted"/>
<dbReference type="EMBL" id="JARPUR010000003">
    <property type="protein sequence ID" value="KAK4880475.1"/>
    <property type="molecule type" value="Genomic_DNA"/>
</dbReference>
<evidence type="ECO:0000313" key="3">
    <source>
        <dbReference type="Proteomes" id="UP001353858"/>
    </source>
</evidence>
<accession>A0AAN7Q5A0</accession>
<sequence length="177" mass="20057">MDDGSMLHLLLGLEWKIVTSILFAYLVTESLITLQKNSIIDYKRNNVNNTMIAVYLVLTLISGSLSDKIDDSKNAKVLEYENEIKYPNYYFIYKTSNGITREEEGEITRSETGKETLVVRGFYSFIGPDNFLYFRQYIADDKGYREKSSVDKTILSTLSTKRINTPAIASLQGGGFG</sequence>
<dbReference type="Proteomes" id="UP001353858">
    <property type="component" value="Unassembled WGS sequence"/>
</dbReference>
<dbReference type="GO" id="GO:0042302">
    <property type="term" value="F:structural constituent of cuticle"/>
    <property type="evidence" value="ECO:0007669"/>
    <property type="project" value="UniProtKB-UniRule"/>
</dbReference>